<feature type="domain" description="HTH cro/C1-type" evidence="1">
    <location>
        <begin position="34"/>
        <end position="88"/>
    </location>
</feature>
<dbReference type="RefSeq" id="WP_125549952.1">
    <property type="nucleotide sequence ID" value="NZ_JBGQPK010000010.1"/>
</dbReference>
<gene>
    <name evidence="2" type="ORF">ACEN34_03965</name>
</gene>
<dbReference type="InterPro" id="IPR001387">
    <property type="entry name" value="Cro/C1-type_HTH"/>
</dbReference>
<name>A0ABW8UD31_9LACO</name>
<comment type="caution">
    <text evidence="2">The sequence shown here is derived from an EMBL/GenBank/DDBJ whole genome shotgun (WGS) entry which is preliminary data.</text>
</comment>
<evidence type="ECO:0000259" key="1">
    <source>
        <dbReference type="PROSITE" id="PS50943"/>
    </source>
</evidence>
<dbReference type="SUPFAM" id="SSF47413">
    <property type="entry name" value="lambda repressor-like DNA-binding domains"/>
    <property type="match status" value="1"/>
</dbReference>
<dbReference type="EMBL" id="JBGQPK010000010">
    <property type="protein sequence ID" value="MFL2028767.1"/>
    <property type="molecule type" value="Genomic_DNA"/>
</dbReference>
<dbReference type="Pfam" id="PF13560">
    <property type="entry name" value="HTH_31"/>
    <property type="match status" value="1"/>
</dbReference>
<reference evidence="2 3" key="1">
    <citation type="submission" date="2024-08" db="EMBL/GenBank/DDBJ databases">
        <authorList>
            <person name="Arias E."/>
        </authorList>
    </citation>
    <scope>NUCLEOTIDE SEQUENCE [LARGE SCALE GENOMIC DNA]</scope>
    <source>
        <strain evidence="2 3">FAM 25317</strain>
    </source>
</reference>
<dbReference type="SMART" id="SM00530">
    <property type="entry name" value="HTH_XRE"/>
    <property type="match status" value="1"/>
</dbReference>
<dbReference type="InterPro" id="IPR010982">
    <property type="entry name" value="Lambda_DNA-bd_dom_sf"/>
</dbReference>
<sequence>MNINDYLLNRTNRDPEFRKLAANDDIRVEVAAELIKFRHTHNLTQQQFATLTGRKQSQIARIETGNANVTVATLAQLMKKAGGTLTISFS</sequence>
<organism evidence="2 3">
    <name type="scientific">Loigolactobacillus zhaoyuanensis</name>
    <dbReference type="NCBI Taxonomy" id="2486017"/>
    <lineage>
        <taxon>Bacteria</taxon>
        <taxon>Bacillati</taxon>
        <taxon>Bacillota</taxon>
        <taxon>Bacilli</taxon>
        <taxon>Lactobacillales</taxon>
        <taxon>Lactobacillaceae</taxon>
        <taxon>Loigolactobacillus</taxon>
    </lineage>
</organism>
<accession>A0ABW8UD31</accession>
<evidence type="ECO:0000313" key="2">
    <source>
        <dbReference type="EMBL" id="MFL2028767.1"/>
    </source>
</evidence>
<dbReference type="CDD" id="cd00093">
    <property type="entry name" value="HTH_XRE"/>
    <property type="match status" value="1"/>
</dbReference>
<protein>
    <submittedName>
        <fullName evidence="2">Helix-turn-helix domain-containing protein</fullName>
    </submittedName>
</protein>
<evidence type="ECO:0000313" key="3">
    <source>
        <dbReference type="Proteomes" id="UP001625389"/>
    </source>
</evidence>
<dbReference type="PROSITE" id="PS50943">
    <property type="entry name" value="HTH_CROC1"/>
    <property type="match status" value="1"/>
</dbReference>
<keyword evidence="3" id="KW-1185">Reference proteome</keyword>
<dbReference type="Gene3D" id="1.10.260.40">
    <property type="entry name" value="lambda repressor-like DNA-binding domains"/>
    <property type="match status" value="1"/>
</dbReference>
<proteinExistence type="predicted"/>
<dbReference type="Proteomes" id="UP001625389">
    <property type="component" value="Unassembled WGS sequence"/>
</dbReference>